<name>A0ABP8JA22_9ACTN</name>
<keyword evidence="2" id="KW-0732">Signal</keyword>
<dbReference type="InterPro" id="IPR000639">
    <property type="entry name" value="Epox_hydrolase-like"/>
</dbReference>
<feature type="chain" id="PRO_5046775281" evidence="2">
    <location>
        <begin position="24"/>
        <end position="348"/>
    </location>
</feature>
<dbReference type="PANTHER" id="PTHR43798">
    <property type="entry name" value="MONOACYLGLYCEROL LIPASE"/>
    <property type="match status" value="1"/>
</dbReference>
<gene>
    <name evidence="4" type="ORF">GCM10023147_12230</name>
</gene>
<dbReference type="SUPFAM" id="SSF53474">
    <property type="entry name" value="alpha/beta-Hydrolases"/>
    <property type="match status" value="1"/>
</dbReference>
<comment type="caution">
    <text evidence="4">The sequence shown here is derived from an EMBL/GenBank/DDBJ whole genome shotgun (WGS) entry which is preliminary data.</text>
</comment>
<dbReference type="EMBL" id="BAABFR010000013">
    <property type="protein sequence ID" value="GAA4387603.1"/>
    <property type="molecule type" value="Genomic_DNA"/>
</dbReference>
<feature type="domain" description="AB hydrolase-1" evidence="3">
    <location>
        <begin position="77"/>
        <end position="328"/>
    </location>
</feature>
<dbReference type="InterPro" id="IPR050266">
    <property type="entry name" value="AB_hydrolase_sf"/>
</dbReference>
<keyword evidence="5" id="KW-1185">Reference proteome</keyword>
<feature type="signal peptide" evidence="2">
    <location>
        <begin position="1"/>
        <end position="23"/>
    </location>
</feature>
<keyword evidence="1 4" id="KW-0378">Hydrolase</keyword>
<evidence type="ECO:0000313" key="4">
    <source>
        <dbReference type="EMBL" id="GAA4387603.1"/>
    </source>
</evidence>
<organism evidence="4 5">
    <name type="scientific">Tsukamurella soli</name>
    <dbReference type="NCBI Taxonomy" id="644556"/>
    <lineage>
        <taxon>Bacteria</taxon>
        <taxon>Bacillati</taxon>
        <taxon>Actinomycetota</taxon>
        <taxon>Actinomycetes</taxon>
        <taxon>Mycobacteriales</taxon>
        <taxon>Tsukamurellaceae</taxon>
        <taxon>Tsukamurella</taxon>
    </lineage>
</organism>
<dbReference type="Pfam" id="PF00561">
    <property type="entry name" value="Abhydrolase_1"/>
    <property type="match status" value="1"/>
</dbReference>
<evidence type="ECO:0000256" key="2">
    <source>
        <dbReference type="SAM" id="SignalP"/>
    </source>
</evidence>
<dbReference type="PANTHER" id="PTHR43798:SF31">
    <property type="entry name" value="AB HYDROLASE SUPERFAMILY PROTEIN YCLE"/>
    <property type="match status" value="1"/>
</dbReference>
<reference evidence="5" key="1">
    <citation type="journal article" date="2019" name="Int. J. Syst. Evol. Microbiol.">
        <title>The Global Catalogue of Microorganisms (GCM) 10K type strain sequencing project: providing services to taxonomists for standard genome sequencing and annotation.</title>
        <authorList>
            <consortium name="The Broad Institute Genomics Platform"/>
            <consortium name="The Broad Institute Genome Sequencing Center for Infectious Disease"/>
            <person name="Wu L."/>
            <person name="Ma J."/>
        </authorList>
    </citation>
    <scope>NUCLEOTIDE SEQUENCE [LARGE SCALE GENOMIC DNA]</scope>
    <source>
        <strain evidence="5">JCM 17688</strain>
    </source>
</reference>
<dbReference type="Proteomes" id="UP001500635">
    <property type="component" value="Unassembled WGS sequence"/>
</dbReference>
<proteinExistence type="predicted"/>
<dbReference type="Gene3D" id="3.40.50.1820">
    <property type="entry name" value="alpha/beta hydrolase"/>
    <property type="match status" value="1"/>
</dbReference>
<protein>
    <submittedName>
        <fullName evidence="4">Alpha/beta hydrolase</fullName>
    </submittedName>
</protein>
<evidence type="ECO:0000259" key="3">
    <source>
        <dbReference type="Pfam" id="PF00561"/>
    </source>
</evidence>
<dbReference type="PRINTS" id="PR00412">
    <property type="entry name" value="EPOXHYDRLASE"/>
</dbReference>
<dbReference type="GO" id="GO:0016787">
    <property type="term" value="F:hydrolase activity"/>
    <property type="evidence" value="ECO:0007669"/>
    <property type="project" value="UniProtKB-KW"/>
</dbReference>
<sequence length="348" mass="36998">MKNSLKIALAGAGLTAVTGAGVAAAVARFALAEPRQPASAKLIEDFDGAHTDRFVSAADGVRLHVREWGPADGPVAVLIHGWTCNVANFPRQVEHLVGRGYRVVGYDQRGHGESEPGSFVDYGTDLLADDLHVVLTDALTDTSGPALLVGHSMGAITIMAWAGRYPAEVARYAHHVLLLSTFADDAVPTFVGATPLSPANRAPGTVLRLGGAVLGAPMRLRHTRLDTALLRYAALCGYASYGAVRYTEEMVSQCPPRVRAAWGRVLVDIDVRDGLRSLTVPTSVAVGQFDHLTPPAHAERIAAELRLTGHLDRYAVIRDSGHMLPLEQPEKVNTLIDAILGNQVPAPA</sequence>
<dbReference type="InterPro" id="IPR029058">
    <property type="entry name" value="AB_hydrolase_fold"/>
</dbReference>
<evidence type="ECO:0000256" key="1">
    <source>
        <dbReference type="ARBA" id="ARBA00022801"/>
    </source>
</evidence>
<dbReference type="RefSeq" id="WP_344992391.1">
    <property type="nucleotide sequence ID" value="NZ_BAABFR010000013.1"/>
</dbReference>
<dbReference type="InterPro" id="IPR000073">
    <property type="entry name" value="AB_hydrolase_1"/>
</dbReference>
<accession>A0ABP8JA22</accession>
<evidence type="ECO:0000313" key="5">
    <source>
        <dbReference type="Proteomes" id="UP001500635"/>
    </source>
</evidence>